<accession>G4TPN4</accession>
<dbReference type="InterPro" id="IPR013830">
    <property type="entry name" value="SGNH_hydro"/>
</dbReference>
<comment type="caution">
    <text evidence="2">The sequence shown here is derived from an EMBL/GenBank/DDBJ whole genome shotgun (WGS) entry which is preliminary data.</text>
</comment>
<evidence type="ECO:0000313" key="3">
    <source>
        <dbReference type="Proteomes" id="UP000007148"/>
    </source>
</evidence>
<protein>
    <recommendedName>
        <fullName evidence="1">SGNH hydrolase-type esterase domain-containing protein</fullName>
    </recommendedName>
</protein>
<dbReference type="HOGENOM" id="CLU_867551_0_0_1"/>
<dbReference type="SUPFAM" id="SSF52266">
    <property type="entry name" value="SGNH hydrolase"/>
    <property type="match status" value="1"/>
</dbReference>
<organism evidence="2 3">
    <name type="scientific">Serendipita indica (strain DSM 11827)</name>
    <name type="common">Root endophyte fungus</name>
    <name type="synonym">Piriformospora indica</name>
    <dbReference type="NCBI Taxonomy" id="1109443"/>
    <lineage>
        <taxon>Eukaryota</taxon>
        <taxon>Fungi</taxon>
        <taxon>Dikarya</taxon>
        <taxon>Basidiomycota</taxon>
        <taxon>Agaricomycotina</taxon>
        <taxon>Agaricomycetes</taxon>
        <taxon>Sebacinales</taxon>
        <taxon>Serendipitaceae</taxon>
        <taxon>Serendipita</taxon>
    </lineage>
</organism>
<dbReference type="OMA" id="QHNDINP"/>
<dbReference type="AlphaFoldDB" id="G4TPN4"/>
<dbReference type="PANTHER" id="PTHR37834">
    <property type="entry name" value="GDSL-LIKE LIPASE/ACYLHYDROLASE DOMAIN PROTEIN (AFU_ORTHOLOGUE AFUA_2G00620)"/>
    <property type="match status" value="1"/>
</dbReference>
<evidence type="ECO:0000259" key="1">
    <source>
        <dbReference type="Pfam" id="PF13472"/>
    </source>
</evidence>
<reference evidence="2 3" key="1">
    <citation type="journal article" date="2011" name="PLoS Pathog.">
        <title>Endophytic Life Strategies Decoded by Genome and Transcriptome Analyses of the Mutualistic Root Symbiont Piriformospora indica.</title>
        <authorList>
            <person name="Zuccaro A."/>
            <person name="Lahrmann U."/>
            <person name="Guldener U."/>
            <person name="Langen G."/>
            <person name="Pfiffi S."/>
            <person name="Biedenkopf D."/>
            <person name="Wong P."/>
            <person name="Samans B."/>
            <person name="Grimm C."/>
            <person name="Basiewicz M."/>
            <person name="Murat C."/>
            <person name="Martin F."/>
            <person name="Kogel K.H."/>
        </authorList>
    </citation>
    <scope>NUCLEOTIDE SEQUENCE [LARGE SCALE GENOMIC DNA]</scope>
    <source>
        <strain evidence="2 3">DSM 11827</strain>
    </source>
</reference>
<dbReference type="PANTHER" id="PTHR37834:SF2">
    <property type="entry name" value="ESTERASE, SGNH HYDROLASE-TYPE"/>
    <property type="match status" value="1"/>
</dbReference>
<dbReference type="EMBL" id="CAFZ01000214">
    <property type="protein sequence ID" value="CCA73290.1"/>
    <property type="molecule type" value="Genomic_DNA"/>
</dbReference>
<dbReference type="eggNOG" id="ENOG502QUVW">
    <property type="taxonomic scope" value="Eukaryota"/>
</dbReference>
<gene>
    <name evidence="2" type="ORF">PIIN_07245</name>
</gene>
<dbReference type="Proteomes" id="UP000007148">
    <property type="component" value="Unassembled WGS sequence"/>
</dbReference>
<keyword evidence="3" id="KW-1185">Reference proteome</keyword>
<dbReference type="InParanoid" id="G4TPN4"/>
<feature type="domain" description="SGNH hydrolase-type esterase" evidence="1">
    <location>
        <begin position="142"/>
        <end position="333"/>
    </location>
</feature>
<dbReference type="Gene3D" id="3.40.50.1110">
    <property type="entry name" value="SGNH hydrolase"/>
    <property type="match status" value="1"/>
</dbReference>
<name>G4TPN4_SERID</name>
<evidence type="ECO:0000313" key="2">
    <source>
        <dbReference type="EMBL" id="CCA73290.1"/>
    </source>
</evidence>
<dbReference type="InterPro" id="IPR036514">
    <property type="entry name" value="SGNH_hydro_sf"/>
</dbReference>
<dbReference type="OrthoDB" id="426133at2759"/>
<sequence length="359" mass="39930">MAVPAVAVIASSNVVLPSHPLIWYHGRWDSSRGTWWTGSGLTLHVEGLSSLSLQLGRKTTQPSVAVGLSVNYGPFTDLKLTNGTNQIPLNITATPRGGLPRSLVIRLNVQGWQNNNMYLEKIILNNGAKILPYAPSRLSFQFIGDSLSAGQYLSNGVDGAWPFLVAETFKAEQSIQAQPGGCLTDQVCWGNAHGISYQFFRTEDNGYYYNPNHNYTTPWDFHKDYPPTHVFIEAGANDNAYNVSGANLTTTYLGFIAKLRRIYPTQPIFVVGAWGWPDQDGTVYYYYDGVFEDVVAKRSALGDKHIYFIDTKGWVGWDDIFSDNKHPNTPGHAHIAEQLTAWLQKWGLKPQKSWPTVVG</sequence>
<dbReference type="InterPro" id="IPR052762">
    <property type="entry name" value="PCW_deacetylase/CE"/>
</dbReference>
<dbReference type="Pfam" id="PF13472">
    <property type="entry name" value="Lipase_GDSL_2"/>
    <property type="match status" value="1"/>
</dbReference>
<dbReference type="Gene3D" id="2.60.120.260">
    <property type="entry name" value="Galactose-binding domain-like"/>
    <property type="match status" value="1"/>
</dbReference>
<proteinExistence type="predicted"/>